<name>A0A9P9BWM5_9PEZI</name>
<organism evidence="2 3">
    <name type="scientific">Microdochium trichocladiopsis</name>
    <dbReference type="NCBI Taxonomy" id="1682393"/>
    <lineage>
        <taxon>Eukaryota</taxon>
        <taxon>Fungi</taxon>
        <taxon>Dikarya</taxon>
        <taxon>Ascomycota</taxon>
        <taxon>Pezizomycotina</taxon>
        <taxon>Sordariomycetes</taxon>
        <taxon>Xylariomycetidae</taxon>
        <taxon>Xylariales</taxon>
        <taxon>Microdochiaceae</taxon>
        <taxon>Microdochium</taxon>
    </lineage>
</organism>
<sequence length="139" mass="15532">MSESGGSDAGVDTSSVSDSLYSRTGPADIHISSHDEGEQDETVIEASEEEDEDEDEDEEESSESGSNQDGRASGSEAGYTDLDDDLFNEVDFDTGFEDPDDFGPFYDSDFDAEAWRFITRWPRHHIPAMTFYLLQRMYA</sequence>
<reference evidence="2" key="1">
    <citation type="journal article" date="2021" name="Nat. Commun.">
        <title>Genetic determinants of endophytism in the Arabidopsis root mycobiome.</title>
        <authorList>
            <person name="Mesny F."/>
            <person name="Miyauchi S."/>
            <person name="Thiergart T."/>
            <person name="Pickel B."/>
            <person name="Atanasova L."/>
            <person name="Karlsson M."/>
            <person name="Huettel B."/>
            <person name="Barry K.W."/>
            <person name="Haridas S."/>
            <person name="Chen C."/>
            <person name="Bauer D."/>
            <person name="Andreopoulos W."/>
            <person name="Pangilinan J."/>
            <person name="LaButti K."/>
            <person name="Riley R."/>
            <person name="Lipzen A."/>
            <person name="Clum A."/>
            <person name="Drula E."/>
            <person name="Henrissat B."/>
            <person name="Kohler A."/>
            <person name="Grigoriev I.V."/>
            <person name="Martin F.M."/>
            <person name="Hacquard S."/>
        </authorList>
    </citation>
    <scope>NUCLEOTIDE SEQUENCE</scope>
    <source>
        <strain evidence="2">MPI-CAGE-CH-0230</strain>
    </source>
</reference>
<dbReference type="AlphaFoldDB" id="A0A9P9BWM5"/>
<feature type="compositionally biased region" description="Acidic residues" evidence="1">
    <location>
        <begin position="37"/>
        <end position="62"/>
    </location>
</feature>
<dbReference type="Proteomes" id="UP000756346">
    <property type="component" value="Unassembled WGS sequence"/>
</dbReference>
<proteinExistence type="predicted"/>
<gene>
    <name evidence="2" type="ORF">B0I36DRAFT_24575</name>
</gene>
<dbReference type="EMBL" id="JAGTJQ010000001">
    <property type="protein sequence ID" value="KAH7041578.1"/>
    <property type="molecule type" value="Genomic_DNA"/>
</dbReference>
<feature type="region of interest" description="Disordered" evidence="1">
    <location>
        <begin position="1"/>
        <end position="84"/>
    </location>
</feature>
<protein>
    <submittedName>
        <fullName evidence="2">Uncharacterized protein</fullName>
    </submittedName>
</protein>
<accession>A0A9P9BWM5</accession>
<dbReference type="GeneID" id="70179727"/>
<evidence type="ECO:0000256" key="1">
    <source>
        <dbReference type="SAM" id="MobiDB-lite"/>
    </source>
</evidence>
<dbReference type="RefSeq" id="XP_046019633.1">
    <property type="nucleotide sequence ID" value="XM_046150181.1"/>
</dbReference>
<comment type="caution">
    <text evidence="2">The sequence shown here is derived from an EMBL/GenBank/DDBJ whole genome shotgun (WGS) entry which is preliminary data.</text>
</comment>
<evidence type="ECO:0000313" key="2">
    <source>
        <dbReference type="EMBL" id="KAH7041578.1"/>
    </source>
</evidence>
<evidence type="ECO:0000313" key="3">
    <source>
        <dbReference type="Proteomes" id="UP000756346"/>
    </source>
</evidence>
<keyword evidence="3" id="KW-1185">Reference proteome</keyword>
<feature type="compositionally biased region" description="Polar residues" evidence="1">
    <location>
        <begin position="12"/>
        <end position="22"/>
    </location>
</feature>